<name>A0A6N7W3V5_9FIRM</name>
<sequence>MSKMFSVVTLSSDYGMWVEYFAAGCPDCADDLLDDTVIRDDLASQPKDSTICVEVETYLYGEGETIRASEEDLADLSRRFDELRESSQIDRIGAHSFSFPLDSLSLDFAEDREPEAAWEDEDDLEL</sequence>
<protein>
    <submittedName>
        <fullName evidence="1">Uncharacterized protein</fullName>
    </submittedName>
</protein>
<organism evidence="1 2">
    <name type="scientific">Eisenbergiella porci</name>
    <dbReference type="NCBI Taxonomy" id="2652274"/>
    <lineage>
        <taxon>Bacteria</taxon>
        <taxon>Bacillati</taxon>
        <taxon>Bacillota</taxon>
        <taxon>Clostridia</taxon>
        <taxon>Lachnospirales</taxon>
        <taxon>Lachnospiraceae</taxon>
        <taxon>Eisenbergiella</taxon>
    </lineage>
</organism>
<dbReference type="GeneID" id="86054748"/>
<gene>
    <name evidence="1" type="ORF">FYJ45_17050</name>
</gene>
<accession>A0A6N7W3V5</accession>
<dbReference type="Proteomes" id="UP000436047">
    <property type="component" value="Unassembled WGS sequence"/>
</dbReference>
<dbReference type="EMBL" id="VUMI01000029">
    <property type="protein sequence ID" value="MSS89926.1"/>
    <property type="molecule type" value="Genomic_DNA"/>
</dbReference>
<proteinExistence type="predicted"/>
<evidence type="ECO:0000313" key="1">
    <source>
        <dbReference type="EMBL" id="MSS89926.1"/>
    </source>
</evidence>
<dbReference type="RefSeq" id="WP_154466038.1">
    <property type="nucleotide sequence ID" value="NZ_VUMI01000029.1"/>
</dbReference>
<reference evidence="1 2" key="1">
    <citation type="submission" date="2019-08" db="EMBL/GenBank/DDBJ databases">
        <title>In-depth cultivation of the pig gut microbiome towards novel bacterial diversity and tailored functional studies.</title>
        <authorList>
            <person name="Wylensek D."/>
            <person name="Hitch T.C.A."/>
            <person name="Clavel T."/>
        </authorList>
    </citation>
    <scope>NUCLEOTIDE SEQUENCE [LARGE SCALE GENOMIC DNA]</scope>
    <source>
        <strain evidence="1 2">WCA-389-WT-23B</strain>
    </source>
</reference>
<dbReference type="AlphaFoldDB" id="A0A6N7W3V5"/>
<evidence type="ECO:0000313" key="2">
    <source>
        <dbReference type="Proteomes" id="UP000436047"/>
    </source>
</evidence>
<comment type="caution">
    <text evidence="1">The sequence shown here is derived from an EMBL/GenBank/DDBJ whole genome shotgun (WGS) entry which is preliminary data.</text>
</comment>
<keyword evidence="2" id="KW-1185">Reference proteome</keyword>